<protein>
    <submittedName>
        <fullName evidence="3">NUDIX hydrolase</fullName>
    </submittedName>
</protein>
<dbReference type="Pfam" id="PF00293">
    <property type="entry name" value="NUDIX"/>
    <property type="match status" value="1"/>
</dbReference>
<evidence type="ECO:0000259" key="2">
    <source>
        <dbReference type="PROSITE" id="PS51462"/>
    </source>
</evidence>
<dbReference type="PROSITE" id="PS51462">
    <property type="entry name" value="NUDIX"/>
    <property type="match status" value="1"/>
</dbReference>
<comment type="caution">
    <text evidence="3">The sequence shown here is derived from an EMBL/GenBank/DDBJ whole genome shotgun (WGS) entry which is preliminary data.</text>
</comment>
<reference evidence="3" key="1">
    <citation type="journal article" date="2021" name="PeerJ">
        <title>Extensive microbial diversity within the chicken gut microbiome revealed by metagenomics and culture.</title>
        <authorList>
            <person name="Gilroy R."/>
            <person name="Ravi A."/>
            <person name="Getino M."/>
            <person name="Pursley I."/>
            <person name="Horton D.L."/>
            <person name="Alikhan N.F."/>
            <person name="Baker D."/>
            <person name="Gharbi K."/>
            <person name="Hall N."/>
            <person name="Watson M."/>
            <person name="Adriaenssens E.M."/>
            <person name="Foster-Nyarko E."/>
            <person name="Jarju S."/>
            <person name="Secka A."/>
            <person name="Antonio M."/>
            <person name="Oren A."/>
            <person name="Chaudhuri R.R."/>
            <person name="La Ragione R."/>
            <person name="Hildebrand F."/>
            <person name="Pallen M.J."/>
        </authorList>
    </citation>
    <scope>NUCLEOTIDE SEQUENCE</scope>
    <source>
        <strain evidence="3">CHK178-16964</strain>
    </source>
</reference>
<accession>A0A9D2HJT5</accession>
<gene>
    <name evidence="3" type="ORF">IAA07_09250</name>
</gene>
<keyword evidence="1 3" id="KW-0378">Hydrolase</keyword>
<dbReference type="GO" id="GO:0006753">
    <property type="term" value="P:nucleoside phosphate metabolic process"/>
    <property type="evidence" value="ECO:0007669"/>
    <property type="project" value="TreeGrafter"/>
</dbReference>
<dbReference type="AlphaFoldDB" id="A0A9D2HJT5"/>
<evidence type="ECO:0000313" key="4">
    <source>
        <dbReference type="Proteomes" id="UP000823900"/>
    </source>
</evidence>
<dbReference type="Gene3D" id="3.90.79.10">
    <property type="entry name" value="Nucleoside Triphosphate Pyrophosphohydrolase"/>
    <property type="match status" value="1"/>
</dbReference>
<evidence type="ECO:0000313" key="3">
    <source>
        <dbReference type="EMBL" id="HJA71744.1"/>
    </source>
</evidence>
<dbReference type="GO" id="GO:0019693">
    <property type="term" value="P:ribose phosphate metabolic process"/>
    <property type="evidence" value="ECO:0007669"/>
    <property type="project" value="TreeGrafter"/>
</dbReference>
<reference evidence="3" key="2">
    <citation type="submission" date="2021-04" db="EMBL/GenBank/DDBJ databases">
        <authorList>
            <person name="Gilroy R."/>
        </authorList>
    </citation>
    <scope>NUCLEOTIDE SEQUENCE</scope>
    <source>
        <strain evidence="3">CHK178-16964</strain>
    </source>
</reference>
<dbReference type="PANTHER" id="PTHR11839">
    <property type="entry name" value="UDP/ADP-SUGAR PYROPHOSPHATASE"/>
    <property type="match status" value="1"/>
</dbReference>
<dbReference type="InterPro" id="IPR000086">
    <property type="entry name" value="NUDIX_hydrolase_dom"/>
</dbReference>
<dbReference type="EMBL" id="DWZA01000081">
    <property type="protein sequence ID" value="HJA71744.1"/>
    <property type="molecule type" value="Genomic_DNA"/>
</dbReference>
<dbReference type="InterPro" id="IPR015797">
    <property type="entry name" value="NUDIX_hydrolase-like_dom_sf"/>
</dbReference>
<dbReference type="CDD" id="cd03424">
    <property type="entry name" value="NUDIX_ADPRase_Nudt5_UGPPase_Nudt14"/>
    <property type="match status" value="1"/>
</dbReference>
<dbReference type="PANTHER" id="PTHR11839:SF1">
    <property type="entry name" value="ADP-SUGAR PYROPHOSPHATASE"/>
    <property type="match status" value="1"/>
</dbReference>
<proteinExistence type="predicted"/>
<sequence>MSILPWKLLDSKTIIKDNWINLTADSCQLPNGTVIRPFYVNHLNDFVVSVAVTEDEHFILIRQYRHGTGEVLLELPAGCTEKGDEDLAVSAARELLEETGFQGNPPEFLCKIAPNASCLSNYAQCFLITGCRRISGQQLDSTEVQIVGLNGHLCHIRRTV</sequence>
<dbReference type="GO" id="GO:0016787">
    <property type="term" value="F:hydrolase activity"/>
    <property type="evidence" value="ECO:0007669"/>
    <property type="project" value="UniProtKB-KW"/>
</dbReference>
<feature type="domain" description="Nudix hydrolase" evidence="2">
    <location>
        <begin position="43"/>
        <end position="160"/>
    </location>
</feature>
<dbReference type="SUPFAM" id="SSF55811">
    <property type="entry name" value="Nudix"/>
    <property type="match status" value="1"/>
</dbReference>
<organism evidence="3 4">
    <name type="scientific">Candidatus Lachnoclostridium stercoravium</name>
    <dbReference type="NCBI Taxonomy" id="2838633"/>
    <lineage>
        <taxon>Bacteria</taxon>
        <taxon>Bacillati</taxon>
        <taxon>Bacillota</taxon>
        <taxon>Clostridia</taxon>
        <taxon>Lachnospirales</taxon>
        <taxon>Lachnospiraceae</taxon>
    </lineage>
</organism>
<dbReference type="Proteomes" id="UP000823900">
    <property type="component" value="Unassembled WGS sequence"/>
</dbReference>
<evidence type="ECO:0000256" key="1">
    <source>
        <dbReference type="ARBA" id="ARBA00022801"/>
    </source>
</evidence>
<name>A0A9D2HJT5_9FIRM</name>